<accession>A0A369AQU2</accession>
<dbReference type="EMBL" id="QPJU01000001">
    <property type="protein sequence ID" value="RCX11730.1"/>
    <property type="molecule type" value="Genomic_DNA"/>
</dbReference>
<protein>
    <submittedName>
        <fullName evidence="5">Fatty-acyl-CoA synthase</fullName>
    </submittedName>
</protein>
<dbReference type="PANTHER" id="PTHR43767">
    <property type="entry name" value="LONG-CHAIN-FATTY-ACID--COA LIGASE"/>
    <property type="match status" value="1"/>
</dbReference>
<sequence length="534" mass="58318">MSITALEMNLLRRQNLGDSLRRSALAAPNKPAIIYYTTDGASRSVTYAELNRKANAVAHNLMQRGIAKGDKVAALSRNSIEFLVLGYALHKIGAWLVPINFMLQPPDVQHLIDFSETKWFFVEDALLGNVAPVLDKLTGVQQFVQFGPSPSRPAGWMAFDELLPGPTHEPEVLIESDDVAILLFTSGTESAPKGVLSTHANYCAAQLSWSMNMGVAQDDVFLVSIPLIHAAGYVLSTLCLTNHATIVMTQAPQPVQMIELMARHRATGTALPPTLYVALLACPNFKTSDLSCATKLITWASTIPRAMVDGWKEVAPNARFYSGQGMSETTASLLTAGFVSSWAEMPNGDGRWVGTLLAYGADVRLVDDEDQDVPVGMAGEQIIRGPVVMKGYYKNAEANERAFRGGWFHTGDVLFRDAEGNYFFADRKKDMIKSGGENVYCQEVESVLGTHPAVMQCAVFGLPDERWGEAVAAAVIARAGSTVTEAELIEYCRERLAGFKTPKRIFFRTSMPISAANKLLKRELKAEYAKALQA</sequence>
<evidence type="ECO:0000259" key="3">
    <source>
        <dbReference type="Pfam" id="PF00501"/>
    </source>
</evidence>
<comment type="similarity">
    <text evidence="1">Belongs to the ATP-dependent AMP-binding enzyme family.</text>
</comment>
<comment type="caution">
    <text evidence="5">The sequence shown here is derived from an EMBL/GenBank/DDBJ whole genome shotgun (WGS) entry which is preliminary data.</text>
</comment>
<keyword evidence="6" id="KW-1185">Reference proteome</keyword>
<dbReference type="InterPro" id="IPR050237">
    <property type="entry name" value="ATP-dep_AMP-bd_enzyme"/>
</dbReference>
<dbReference type="RefSeq" id="WP_114481892.1">
    <property type="nucleotide sequence ID" value="NZ_QPJU01000001.1"/>
</dbReference>
<dbReference type="AlphaFoldDB" id="A0A369AQU2"/>
<dbReference type="InterPro" id="IPR025110">
    <property type="entry name" value="AMP-bd_C"/>
</dbReference>
<evidence type="ECO:0000256" key="1">
    <source>
        <dbReference type="ARBA" id="ARBA00006432"/>
    </source>
</evidence>
<reference evidence="5 6" key="1">
    <citation type="submission" date="2018-07" db="EMBL/GenBank/DDBJ databases">
        <title>Genomic Encyclopedia of Type Strains, Phase IV (KMG-IV): sequencing the most valuable type-strain genomes for metagenomic binning, comparative biology and taxonomic classification.</title>
        <authorList>
            <person name="Goeker M."/>
        </authorList>
    </citation>
    <scope>NUCLEOTIDE SEQUENCE [LARGE SCALE GENOMIC DNA]</scope>
    <source>
        <strain evidence="5 6">DSM 100911</strain>
    </source>
</reference>
<dbReference type="OrthoDB" id="9766486at2"/>
<dbReference type="SUPFAM" id="SSF56801">
    <property type="entry name" value="Acetyl-CoA synthetase-like"/>
    <property type="match status" value="1"/>
</dbReference>
<evidence type="ECO:0000256" key="2">
    <source>
        <dbReference type="ARBA" id="ARBA00022598"/>
    </source>
</evidence>
<feature type="domain" description="AMP-binding enzyme C-terminal" evidence="4">
    <location>
        <begin position="443"/>
        <end position="516"/>
    </location>
</feature>
<dbReference type="InterPro" id="IPR042099">
    <property type="entry name" value="ANL_N_sf"/>
</dbReference>
<dbReference type="Proteomes" id="UP000252174">
    <property type="component" value="Unassembled WGS sequence"/>
</dbReference>
<organism evidence="5 6">
    <name type="scientific">Extensimonas vulgaris</name>
    <dbReference type="NCBI Taxonomy" id="1031594"/>
    <lineage>
        <taxon>Bacteria</taxon>
        <taxon>Pseudomonadati</taxon>
        <taxon>Pseudomonadota</taxon>
        <taxon>Betaproteobacteria</taxon>
        <taxon>Burkholderiales</taxon>
        <taxon>Comamonadaceae</taxon>
        <taxon>Extensimonas</taxon>
    </lineage>
</organism>
<dbReference type="FunFam" id="3.30.300.30:FF:000008">
    <property type="entry name" value="2,3-dihydroxybenzoate-AMP ligase"/>
    <property type="match status" value="1"/>
</dbReference>
<dbReference type="PROSITE" id="PS00455">
    <property type="entry name" value="AMP_BINDING"/>
    <property type="match status" value="1"/>
</dbReference>
<dbReference type="Gene3D" id="3.30.300.30">
    <property type="match status" value="1"/>
</dbReference>
<proteinExistence type="inferred from homology"/>
<dbReference type="PANTHER" id="PTHR43767:SF1">
    <property type="entry name" value="NONRIBOSOMAL PEPTIDE SYNTHASE PES1 (EUROFUNG)-RELATED"/>
    <property type="match status" value="1"/>
</dbReference>
<dbReference type="Gene3D" id="3.40.50.12780">
    <property type="entry name" value="N-terminal domain of ligase-like"/>
    <property type="match status" value="1"/>
</dbReference>
<evidence type="ECO:0000259" key="4">
    <source>
        <dbReference type="Pfam" id="PF13193"/>
    </source>
</evidence>
<dbReference type="GO" id="GO:0016878">
    <property type="term" value="F:acid-thiol ligase activity"/>
    <property type="evidence" value="ECO:0007669"/>
    <property type="project" value="UniProtKB-ARBA"/>
</dbReference>
<dbReference type="Pfam" id="PF13193">
    <property type="entry name" value="AMP-binding_C"/>
    <property type="match status" value="1"/>
</dbReference>
<evidence type="ECO:0000313" key="6">
    <source>
        <dbReference type="Proteomes" id="UP000252174"/>
    </source>
</evidence>
<dbReference type="Pfam" id="PF00501">
    <property type="entry name" value="AMP-binding"/>
    <property type="match status" value="1"/>
</dbReference>
<name>A0A369AQU2_9BURK</name>
<dbReference type="InterPro" id="IPR020845">
    <property type="entry name" value="AMP-binding_CS"/>
</dbReference>
<gene>
    <name evidence="5" type="ORF">DFR45_101259</name>
</gene>
<keyword evidence="2" id="KW-0436">Ligase</keyword>
<dbReference type="InterPro" id="IPR045851">
    <property type="entry name" value="AMP-bd_C_sf"/>
</dbReference>
<feature type="domain" description="AMP-dependent synthetase/ligase" evidence="3">
    <location>
        <begin position="21"/>
        <end position="393"/>
    </location>
</feature>
<evidence type="ECO:0000313" key="5">
    <source>
        <dbReference type="EMBL" id="RCX11730.1"/>
    </source>
</evidence>
<dbReference type="InterPro" id="IPR000873">
    <property type="entry name" value="AMP-dep_synth/lig_dom"/>
</dbReference>